<dbReference type="STRING" id="334426.A0A158PJX4"/>
<dbReference type="GO" id="GO:0005525">
    <property type="term" value="F:GTP binding"/>
    <property type="evidence" value="ECO:0007669"/>
    <property type="project" value="InterPro"/>
</dbReference>
<dbReference type="OrthoDB" id="265044at2759"/>
<evidence type="ECO:0000256" key="1">
    <source>
        <dbReference type="ARBA" id="ARBA00008344"/>
    </source>
</evidence>
<dbReference type="SMART" id="SM00175">
    <property type="entry name" value="RAB"/>
    <property type="match status" value="1"/>
</dbReference>
<evidence type="ECO:0000313" key="6">
    <source>
        <dbReference type="Proteomes" id="UP000267027"/>
    </source>
</evidence>
<evidence type="ECO:0000256" key="3">
    <source>
        <dbReference type="ARBA" id="ARBA00022801"/>
    </source>
</evidence>
<evidence type="ECO:0000256" key="2">
    <source>
        <dbReference type="ARBA" id="ARBA00011984"/>
    </source>
</evidence>
<comment type="similarity">
    <text evidence="1">Belongs to the small GTPase superfamily. Ras family.</text>
</comment>
<dbReference type="SMART" id="SM00173">
    <property type="entry name" value="RAS"/>
    <property type="match status" value="1"/>
</dbReference>
<dbReference type="Pfam" id="PF00071">
    <property type="entry name" value="Ras"/>
    <property type="match status" value="1"/>
</dbReference>
<evidence type="ECO:0000256" key="4">
    <source>
        <dbReference type="ARBA" id="ARBA00048098"/>
    </source>
</evidence>
<keyword evidence="6" id="KW-1185">Reference proteome</keyword>
<accession>A0A158PJX4</accession>
<protein>
    <recommendedName>
        <fullName evidence="2">small monomeric GTPase</fullName>
        <ecNumber evidence="2">3.6.5.2</ecNumber>
    </recommendedName>
</protein>
<dbReference type="InterPro" id="IPR001806">
    <property type="entry name" value="Small_GTPase"/>
</dbReference>
<dbReference type="AlphaFoldDB" id="A0A158PJX4"/>
<evidence type="ECO:0000313" key="7">
    <source>
        <dbReference type="WBParaSite" id="ACOC_0000931301-mRNA-1"/>
    </source>
</evidence>
<dbReference type="GO" id="GO:0003925">
    <property type="term" value="F:G protein activity"/>
    <property type="evidence" value="ECO:0007669"/>
    <property type="project" value="UniProtKB-EC"/>
</dbReference>
<dbReference type="InterPro" id="IPR051065">
    <property type="entry name" value="Ras-related_GTPase"/>
</dbReference>
<dbReference type="SMART" id="SM00174">
    <property type="entry name" value="RHO"/>
    <property type="match status" value="1"/>
</dbReference>
<organism evidence="7">
    <name type="scientific">Angiostrongylus costaricensis</name>
    <name type="common">Nematode worm</name>
    <dbReference type="NCBI Taxonomy" id="334426"/>
    <lineage>
        <taxon>Eukaryota</taxon>
        <taxon>Metazoa</taxon>
        <taxon>Ecdysozoa</taxon>
        <taxon>Nematoda</taxon>
        <taxon>Chromadorea</taxon>
        <taxon>Rhabditida</taxon>
        <taxon>Rhabditina</taxon>
        <taxon>Rhabditomorpha</taxon>
        <taxon>Strongyloidea</taxon>
        <taxon>Metastrongylidae</taxon>
        <taxon>Angiostrongylus</taxon>
    </lineage>
</organism>
<proteinExistence type="inferred from homology"/>
<dbReference type="PANTHER" id="PTHR45704">
    <property type="entry name" value="RAS-LIKE FAMILY MEMBER 11"/>
    <property type="match status" value="1"/>
</dbReference>
<reference evidence="7" key="1">
    <citation type="submission" date="2016-04" db="UniProtKB">
        <authorList>
            <consortium name="WormBaseParasite"/>
        </authorList>
    </citation>
    <scope>IDENTIFICATION</scope>
</reference>
<keyword evidence="3" id="KW-0378">Hydrolase</keyword>
<dbReference type="Proteomes" id="UP000267027">
    <property type="component" value="Unassembled WGS sequence"/>
</dbReference>
<dbReference type="EMBL" id="UYYA01004278">
    <property type="protein sequence ID" value="VDM60899.1"/>
    <property type="molecule type" value="Genomic_DNA"/>
</dbReference>
<dbReference type="InterPro" id="IPR027417">
    <property type="entry name" value="P-loop_NTPase"/>
</dbReference>
<gene>
    <name evidence="5" type="ORF">ACOC_LOCUS9314</name>
</gene>
<dbReference type="Gene3D" id="3.40.50.300">
    <property type="entry name" value="P-loop containing nucleotide triphosphate hydrolases"/>
    <property type="match status" value="1"/>
</dbReference>
<reference evidence="5 6" key="2">
    <citation type="submission" date="2018-11" db="EMBL/GenBank/DDBJ databases">
        <authorList>
            <consortium name="Pathogen Informatics"/>
        </authorList>
    </citation>
    <scope>NUCLEOTIDE SEQUENCE [LARGE SCALE GENOMIC DNA]</scope>
    <source>
        <strain evidence="5 6">Costa Rica</strain>
    </source>
</reference>
<comment type="catalytic activity">
    <reaction evidence="4">
        <text>GTP + H2O = GDP + phosphate + H(+)</text>
        <dbReference type="Rhea" id="RHEA:19669"/>
        <dbReference type="ChEBI" id="CHEBI:15377"/>
        <dbReference type="ChEBI" id="CHEBI:15378"/>
        <dbReference type="ChEBI" id="CHEBI:37565"/>
        <dbReference type="ChEBI" id="CHEBI:43474"/>
        <dbReference type="ChEBI" id="CHEBI:58189"/>
        <dbReference type="EC" id="3.6.5.2"/>
    </reaction>
</comment>
<dbReference type="EC" id="3.6.5.2" evidence="2"/>
<sequence>MLHPSPTPIDRLSHSDYCSLSSSDDDIEACSRLSLTAGICPHCKRAYRDTPPIPNLELAIFLRSLNVDKMTEHDNPAYRENIYDDSFCYDDDNCKRIRECRIGVMGASGVGKTSLIRVQYGNDVLFSDLLGNSAEACLSNTFMIDIIDPSVRSGSLVFSHNFRETIPIVLVGSKSDLYRKRRVSAYEGQILARHIGCPFLEISAKTNDCVNEAFLELMRLVEKRRLTLS</sequence>
<dbReference type="SUPFAM" id="SSF52540">
    <property type="entry name" value="P-loop containing nucleoside triphosphate hydrolases"/>
    <property type="match status" value="1"/>
</dbReference>
<dbReference type="WBParaSite" id="ACOC_0000931301-mRNA-1">
    <property type="protein sequence ID" value="ACOC_0000931301-mRNA-1"/>
    <property type="gene ID" value="ACOC_0000931301"/>
</dbReference>
<evidence type="ECO:0000313" key="5">
    <source>
        <dbReference type="EMBL" id="VDM60899.1"/>
    </source>
</evidence>
<name>A0A158PJX4_ANGCS</name>